<reference evidence="1 2" key="2">
    <citation type="submission" date="2018-12" db="EMBL/GenBank/DDBJ databases">
        <title>Nakamurella antarcticus sp. nov., isolated from Antarctica South Shetland Islands soil.</title>
        <authorList>
            <person name="Peng F."/>
        </authorList>
    </citation>
    <scope>NUCLEOTIDE SEQUENCE [LARGE SCALE GENOMIC DNA]</scope>
    <source>
        <strain evidence="1 2">S14-144</strain>
    </source>
</reference>
<protein>
    <submittedName>
        <fullName evidence="1">Uncharacterized protein</fullName>
    </submittedName>
</protein>
<evidence type="ECO:0000313" key="1">
    <source>
        <dbReference type="EMBL" id="AZI58881.1"/>
    </source>
</evidence>
<name>A0A3G8ZZA5_9ACTN</name>
<dbReference type="EMBL" id="CP034170">
    <property type="protein sequence ID" value="AZI58881.1"/>
    <property type="molecule type" value="Genomic_DNA"/>
</dbReference>
<dbReference type="KEGG" id="nak:EH165_12765"/>
<keyword evidence="2" id="KW-1185">Reference proteome</keyword>
<evidence type="ECO:0000313" key="2">
    <source>
        <dbReference type="Proteomes" id="UP000268084"/>
    </source>
</evidence>
<gene>
    <name evidence="1" type="ORF">EH165_12765</name>
</gene>
<dbReference type="OrthoDB" id="3700275at2"/>
<organism evidence="1 2">
    <name type="scientific">Nakamurella antarctica</name>
    <dbReference type="NCBI Taxonomy" id="1902245"/>
    <lineage>
        <taxon>Bacteria</taxon>
        <taxon>Bacillati</taxon>
        <taxon>Actinomycetota</taxon>
        <taxon>Actinomycetes</taxon>
        <taxon>Nakamurellales</taxon>
        <taxon>Nakamurellaceae</taxon>
        <taxon>Nakamurella</taxon>
    </lineage>
</organism>
<sequence>MSYWRKHQKKELELLLQKFDDAGWTIEDPLKYYSVKCPCGDHRRWIHLTPSGNNYAKDALGWLERQPCHPSKRKEQS</sequence>
<dbReference type="Proteomes" id="UP000268084">
    <property type="component" value="Chromosome"/>
</dbReference>
<accession>A0A3G8ZZA5</accession>
<reference evidence="1 2" key="1">
    <citation type="submission" date="2018-11" db="EMBL/GenBank/DDBJ databases">
        <authorList>
            <person name="Da X."/>
        </authorList>
    </citation>
    <scope>NUCLEOTIDE SEQUENCE [LARGE SCALE GENOMIC DNA]</scope>
    <source>
        <strain evidence="1 2">S14-144</strain>
    </source>
</reference>
<dbReference type="AlphaFoldDB" id="A0A3G8ZZA5"/>
<proteinExistence type="predicted"/>